<protein>
    <submittedName>
        <fullName evidence="2">Amidase</fullName>
    </submittedName>
</protein>
<name>A0A7C4QMM7_9PLAN</name>
<feature type="domain" description="Amidase" evidence="1">
    <location>
        <begin position="27"/>
        <end position="448"/>
    </location>
</feature>
<organism evidence="2">
    <name type="scientific">Schlesneria paludicola</name>
    <dbReference type="NCBI Taxonomy" id="360056"/>
    <lineage>
        <taxon>Bacteria</taxon>
        <taxon>Pseudomonadati</taxon>
        <taxon>Planctomycetota</taxon>
        <taxon>Planctomycetia</taxon>
        <taxon>Planctomycetales</taxon>
        <taxon>Planctomycetaceae</taxon>
        <taxon>Schlesneria</taxon>
    </lineage>
</organism>
<dbReference type="InterPro" id="IPR023631">
    <property type="entry name" value="Amidase_dom"/>
</dbReference>
<dbReference type="InterPro" id="IPR036928">
    <property type="entry name" value="AS_sf"/>
</dbReference>
<sequence length="468" mass="50073">MPPRWAFATIRELAAALRRGETTSRTLTEFFLERLERLGPTFNAVVTVTRELALSQAQRADEELAAGVDRGPLHGIPYGAKDLLATKGIRTTWGAAPLREQVIDADATAIQRLRAAGAVLVAKLAMVELAGGFGYRQANASFTGPGLNAWDRSRWAGGSSSGSGSAVAAGLVPFAIGSETSGSILTPAGYNGVTGLRPTFGRVSRAGAMALSWTLDKLGPMCRSAEDCGLVLAALAGPDPADPTAVVDPFRFPWEGDISPRGPKWRIGIVRGATQNVDPAVRDNFQQSVQVLAEFAECVEVALPEFPYGAVVGTIISCEQAAAFEGFIREGKVWELTAPEDRWGGHSTLAIPAKDYINAQRIRAHIQAAWDALLTEYDALIAPTLSTVAGPVDKDFREWSKGFASTSLGVGGNAAGVPAISLPNGFSPQQLPTGLHVVARAFDEHRLLELAMRYQRRTDWHRRHPNLD</sequence>
<dbReference type="AlphaFoldDB" id="A0A7C4QMM7"/>
<dbReference type="InterPro" id="IPR000120">
    <property type="entry name" value="Amidase"/>
</dbReference>
<dbReference type="Pfam" id="PF01425">
    <property type="entry name" value="Amidase"/>
    <property type="match status" value="1"/>
</dbReference>
<dbReference type="SUPFAM" id="SSF75304">
    <property type="entry name" value="Amidase signature (AS) enzymes"/>
    <property type="match status" value="1"/>
</dbReference>
<dbReference type="PANTHER" id="PTHR11895:SF73">
    <property type="entry name" value="AMIDASE FAMILY PROTEIN"/>
    <property type="match status" value="1"/>
</dbReference>
<dbReference type="EMBL" id="DSVQ01000012">
    <property type="protein sequence ID" value="HGT38947.1"/>
    <property type="molecule type" value="Genomic_DNA"/>
</dbReference>
<gene>
    <name evidence="2" type="ORF">ENS64_06745</name>
</gene>
<dbReference type="GO" id="GO:0050567">
    <property type="term" value="F:glutaminyl-tRNA synthase (glutamine-hydrolyzing) activity"/>
    <property type="evidence" value="ECO:0007669"/>
    <property type="project" value="TreeGrafter"/>
</dbReference>
<reference evidence="2" key="1">
    <citation type="journal article" date="2020" name="mSystems">
        <title>Genome- and Community-Level Interaction Insights into Carbon Utilization and Element Cycling Functions of Hydrothermarchaeota in Hydrothermal Sediment.</title>
        <authorList>
            <person name="Zhou Z."/>
            <person name="Liu Y."/>
            <person name="Xu W."/>
            <person name="Pan J."/>
            <person name="Luo Z.H."/>
            <person name="Li M."/>
        </authorList>
    </citation>
    <scope>NUCLEOTIDE SEQUENCE [LARGE SCALE GENOMIC DNA]</scope>
    <source>
        <strain evidence="2">SpSt-508</strain>
    </source>
</reference>
<dbReference type="PANTHER" id="PTHR11895">
    <property type="entry name" value="TRANSAMIDASE"/>
    <property type="match status" value="1"/>
</dbReference>
<proteinExistence type="predicted"/>
<accession>A0A7C4QMM7</accession>
<evidence type="ECO:0000313" key="2">
    <source>
        <dbReference type="EMBL" id="HGT38947.1"/>
    </source>
</evidence>
<evidence type="ECO:0000259" key="1">
    <source>
        <dbReference type="Pfam" id="PF01425"/>
    </source>
</evidence>
<dbReference type="Gene3D" id="3.90.1300.10">
    <property type="entry name" value="Amidase signature (AS) domain"/>
    <property type="match status" value="1"/>
</dbReference>
<comment type="caution">
    <text evidence="2">The sequence shown here is derived from an EMBL/GenBank/DDBJ whole genome shotgun (WGS) entry which is preliminary data.</text>
</comment>